<dbReference type="PANTHER" id="PTHR23501:SF78">
    <property type="entry name" value="MAJOR FACILITATOR SUPERFAMILY (MFS) PROFILE DOMAIN-CONTAINING PROTEIN-RELATED"/>
    <property type="match status" value="1"/>
</dbReference>
<feature type="transmembrane region" description="Helical" evidence="6">
    <location>
        <begin position="24"/>
        <end position="42"/>
    </location>
</feature>
<dbReference type="AlphaFoldDB" id="A0AAN7YBZ8"/>
<evidence type="ECO:0000313" key="8">
    <source>
        <dbReference type="EMBL" id="KAK5107575.1"/>
    </source>
</evidence>
<feature type="transmembrane region" description="Helical" evidence="6">
    <location>
        <begin position="250"/>
        <end position="267"/>
    </location>
</feature>
<evidence type="ECO:0000256" key="5">
    <source>
        <dbReference type="SAM" id="MobiDB-lite"/>
    </source>
</evidence>
<dbReference type="PANTHER" id="PTHR23501">
    <property type="entry name" value="MAJOR FACILITATOR SUPERFAMILY"/>
    <property type="match status" value="1"/>
</dbReference>
<dbReference type="Pfam" id="PF07690">
    <property type="entry name" value="MFS_1"/>
    <property type="match status" value="1"/>
</dbReference>
<feature type="transmembrane region" description="Helical" evidence="6">
    <location>
        <begin position="485"/>
        <end position="503"/>
    </location>
</feature>
<dbReference type="FunFam" id="1.20.1250.20:FF:000436">
    <property type="entry name" value="MFS transporter, putative"/>
    <property type="match status" value="1"/>
</dbReference>
<name>A0AAN7YBZ8_9PEZI</name>
<evidence type="ECO:0000256" key="1">
    <source>
        <dbReference type="ARBA" id="ARBA00004141"/>
    </source>
</evidence>
<feature type="transmembrane region" description="Helical" evidence="6">
    <location>
        <begin position="287"/>
        <end position="309"/>
    </location>
</feature>
<comment type="caution">
    <text evidence="8">The sequence shown here is derived from an EMBL/GenBank/DDBJ whole genome shotgun (WGS) entry which is preliminary data.</text>
</comment>
<evidence type="ECO:0000256" key="2">
    <source>
        <dbReference type="ARBA" id="ARBA00022692"/>
    </source>
</evidence>
<evidence type="ECO:0000256" key="4">
    <source>
        <dbReference type="ARBA" id="ARBA00023136"/>
    </source>
</evidence>
<dbReference type="Gene3D" id="1.20.1720.10">
    <property type="entry name" value="Multidrug resistance protein D"/>
    <property type="match status" value="1"/>
</dbReference>
<dbReference type="PRINTS" id="PR01036">
    <property type="entry name" value="TCRTETB"/>
</dbReference>
<dbReference type="SUPFAM" id="SSF103473">
    <property type="entry name" value="MFS general substrate transporter"/>
    <property type="match status" value="1"/>
</dbReference>
<comment type="subcellular location">
    <subcellularLocation>
        <location evidence="1">Membrane</location>
        <topology evidence="1">Multi-pass membrane protein</topology>
    </subcellularLocation>
</comment>
<feature type="transmembrane region" description="Helical" evidence="6">
    <location>
        <begin position="150"/>
        <end position="174"/>
    </location>
</feature>
<reference evidence="8" key="1">
    <citation type="submission" date="2023-08" db="EMBL/GenBank/DDBJ databases">
        <title>Black Yeasts Isolated from many extreme environments.</title>
        <authorList>
            <person name="Coleine C."/>
            <person name="Stajich J.E."/>
            <person name="Selbmann L."/>
        </authorList>
    </citation>
    <scope>NUCLEOTIDE SEQUENCE</scope>
    <source>
        <strain evidence="8">CCFEE 5401</strain>
    </source>
</reference>
<dbReference type="InterPro" id="IPR011701">
    <property type="entry name" value="MFS"/>
</dbReference>
<feature type="transmembrane region" description="Helical" evidence="6">
    <location>
        <begin position="62"/>
        <end position="80"/>
    </location>
</feature>
<feature type="transmembrane region" description="Helical" evidence="6">
    <location>
        <begin position="354"/>
        <end position="372"/>
    </location>
</feature>
<feature type="transmembrane region" description="Helical" evidence="6">
    <location>
        <begin position="212"/>
        <end position="235"/>
    </location>
</feature>
<dbReference type="PROSITE" id="PS50850">
    <property type="entry name" value="MFS"/>
    <property type="match status" value="1"/>
</dbReference>
<dbReference type="Gene3D" id="1.20.1250.20">
    <property type="entry name" value="MFS general substrate transporter like domains"/>
    <property type="match status" value="1"/>
</dbReference>
<dbReference type="Proteomes" id="UP001310890">
    <property type="component" value="Unassembled WGS sequence"/>
</dbReference>
<protein>
    <recommendedName>
        <fullName evidence="7">Major facilitator superfamily (MFS) profile domain-containing protein</fullName>
    </recommendedName>
</protein>
<dbReference type="EMBL" id="JAVRRL010000115">
    <property type="protein sequence ID" value="KAK5107575.1"/>
    <property type="molecule type" value="Genomic_DNA"/>
</dbReference>
<feature type="transmembrane region" description="Helical" evidence="6">
    <location>
        <begin position="421"/>
        <end position="442"/>
    </location>
</feature>
<dbReference type="InterPro" id="IPR020846">
    <property type="entry name" value="MFS_dom"/>
</dbReference>
<proteinExistence type="predicted"/>
<feature type="transmembrane region" description="Helical" evidence="6">
    <location>
        <begin position="321"/>
        <end position="345"/>
    </location>
</feature>
<dbReference type="GO" id="GO:0005886">
    <property type="term" value="C:plasma membrane"/>
    <property type="evidence" value="ECO:0007669"/>
    <property type="project" value="TreeGrafter"/>
</dbReference>
<gene>
    <name evidence="8" type="ORF">LTR62_001018</name>
</gene>
<dbReference type="GO" id="GO:0022857">
    <property type="term" value="F:transmembrane transporter activity"/>
    <property type="evidence" value="ECO:0007669"/>
    <property type="project" value="InterPro"/>
</dbReference>
<keyword evidence="3 6" id="KW-1133">Transmembrane helix</keyword>
<organism evidence="8 9">
    <name type="scientific">Meristemomyces frigidus</name>
    <dbReference type="NCBI Taxonomy" id="1508187"/>
    <lineage>
        <taxon>Eukaryota</taxon>
        <taxon>Fungi</taxon>
        <taxon>Dikarya</taxon>
        <taxon>Ascomycota</taxon>
        <taxon>Pezizomycotina</taxon>
        <taxon>Dothideomycetes</taxon>
        <taxon>Dothideomycetidae</taxon>
        <taxon>Mycosphaerellales</taxon>
        <taxon>Teratosphaeriaceae</taxon>
        <taxon>Meristemomyces</taxon>
    </lineage>
</organism>
<evidence type="ECO:0000313" key="9">
    <source>
        <dbReference type="Proteomes" id="UP001310890"/>
    </source>
</evidence>
<evidence type="ECO:0000256" key="3">
    <source>
        <dbReference type="ARBA" id="ARBA00022989"/>
    </source>
</evidence>
<accession>A0AAN7YBZ8</accession>
<evidence type="ECO:0000259" key="7">
    <source>
        <dbReference type="PROSITE" id="PS50850"/>
    </source>
</evidence>
<feature type="transmembrane region" description="Helical" evidence="6">
    <location>
        <begin position="117"/>
        <end position="138"/>
    </location>
</feature>
<evidence type="ECO:0000256" key="6">
    <source>
        <dbReference type="SAM" id="Phobius"/>
    </source>
</evidence>
<keyword evidence="4 6" id="KW-0472">Membrane</keyword>
<sequence length="582" mass="62045">MGRRNAEAETTLHDQTQLLPKKQVIFVFMIMAMELLVCFIDQNGIGVLLPDIARDLNASSSIAWAGTSALIANTVFQVLYGRLSDLFGRKIVLVSALVLLSLSDLACGLSVNSTMLYIFRGLAGVANGGITSLTMMIVSDIVSLQERGKYQGILGAMVGLGNALGPLIASAFAIHATWRGLFYLLAPLIMVTVVASWLYLPSNMPALNLRETIAKIDWLGLLFGTAAVILLLIPISSGGQAGTPWNSPEIIAMFVVGAVCLAAFIVAEWKWAKLPMMPLEMFKKASVAAMLAQSFLLGASYYSYLYFLPLYFQNVRGKTPLIAAALQLPLVVSQSTFSTLGGLYISHYNRYGEVIWIGFGLWTLGSGLLVLAGEHLSFGWTALFLVIIGFGTGLVFQPTLVALQAHCPKAQRAVVTSNRNFLRSSGGAVGLAVSTAILSNVLKGALPPRMAFVANSTFAAPNLSGYSEDDRTTIKHAYASASRAVFIWCVPLIGICLLLCTLIKDQGLIRKEEREAPPADGASRAQANGDEKGGKSVPASVQDAGGKPVDVRILPGQDNTGHSRRPSVVSEKSGKASSEALA</sequence>
<feature type="transmembrane region" description="Helical" evidence="6">
    <location>
        <begin position="92"/>
        <end position="111"/>
    </location>
</feature>
<dbReference type="InterPro" id="IPR036259">
    <property type="entry name" value="MFS_trans_sf"/>
</dbReference>
<feature type="region of interest" description="Disordered" evidence="5">
    <location>
        <begin position="514"/>
        <end position="582"/>
    </location>
</feature>
<feature type="transmembrane region" description="Helical" evidence="6">
    <location>
        <begin position="180"/>
        <end position="200"/>
    </location>
</feature>
<feature type="domain" description="Major facilitator superfamily (MFS) profile" evidence="7">
    <location>
        <begin position="27"/>
        <end position="508"/>
    </location>
</feature>
<feature type="transmembrane region" description="Helical" evidence="6">
    <location>
        <begin position="378"/>
        <end position="400"/>
    </location>
</feature>
<keyword evidence="2 6" id="KW-0812">Transmembrane</keyword>